<comment type="caution">
    <text evidence="2">The sequence shown here is derived from an EMBL/GenBank/DDBJ whole genome shotgun (WGS) entry which is preliminary data.</text>
</comment>
<feature type="region of interest" description="Disordered" evidence="1">
    <location>
        <begin position="29"/>
        <end position="59"/>
    </location>
</feature>
<sequence length="80" mass="9412">MSEEFVIDNFASPGTQWYAVKDPYEKDLADKPGLVRSTVTRKERNQERRKTREEQKASPYLQVSLQHNKAYQKKLKAILK</sequence>
<evidence type="ECO:0000313" key="3">
    <source>
        <dbReference type="Proteomes" id="UP000824083"/>
    </source>
</evidence>
<evidence type="ECO:0000313" key="2">
    <source>
        <dbReference type="EMBL" id="HIU37799.1"/>
    </source>
</evidence>
<evidence type="ECO:0000256" key="1">
    <source>
        <dbReference type="SAM" id="MobiDB-lite"/>
    </source>
</evidence>
<reference evidence="2" key="2">
    <citation type="journal article" date="2021" name="PeerJ">
        <title>Extensive microbial diversity within the chicken gut microbiome revealed by metagenomics and culture.</title>
        <authorList>
            <person name="Gilroy R."/>
            <person name="Ravi A."/>
            <person name="Getino M."/>
            <person name="Pursley I."/>
            <person name="Horton D.L."/>
            <person name="Alikhan N.F."/>
            <person name="Baker D."/>
            <person name="Gharbi K."/>
            <person name="Hall N."/>
            <person name="Watson M."/>
            <person name="Adriaenssens E.M."/>
            <person name="Foster-Nyarko E."/>
            <person name="Jarju S."/>
            <person name="Secka A."/>
            <person name="Antonio M."/>
            <person name="Oren A."/>
            <person name="Chaudhuri R.R."/>
            <person name="La Ragione R."/>
            <person name="Hildebrand F."/>
            <person name="Pallen M.J."/>
        </authorList>
    </citation>
    <scope>NUCLEOTIDE SEQUENCE</scope>
    <source>
        <strain evidence="2">7463</strain>
    </source>
</reference>
<dbReference type="Proteomes" id="UP000824083">
    <property type="component" value="Unassembled WGS sequence"/>
</dbReference>
<reference evidence="2" key="1">
    <citation type="submission" date="2020-10" db="EMBL/GenBank/DDBJ databases">
        <authorList>
            <person name="Gilroy R."/>
        </authorList>
    </citation>
    <scope>NUCLEOTIDE SEQUENCE</scope>
    <source>
        <strain evidence="2">7463</strain>
    </source>
</reference>
<gene>
    <name evidence="2" type="ORF">IAC56_05945</name>
</gene>
<dbReference type="EMBL" id="DVMY01000091">
    <property type="protein sequence ID" value="HIU37799.1"/>
    <property type="molecule type" value="Genomic_DNA"/>
</dbReference>
<feature type="compositionally biased region" description="Basic and acidic residues" evidence="1">
    <location>
        <begin position="40"/>
        <end position="56"/>
    </location>
</feature>
<accession>A0A9D1IL34</accession>
<dbReference type="AlphaFoldDB" id="A0A9D1IL34"/>
<name>A0A9D1IL34_9BURK</name>
<organism evidence="2 3">
    <name type="scientific">Candidatus Aphodousia faecigallinarum</name>
    <dbReference type="NCBI Taxonomy" id="2840677"/>
    <lineage>
        <taxon>Bacteria</taxon>
        <taxon>Pseudomonadati</taxon>
        <taxon>Pseudomonadota</taxon>
        <taxon>Betaproteobacteria</taxon>
        <taxon>Burkholderiales</taxon>
        <taxon>Sutterellaceae</taxon>
        <taxon>Sutterellaceae incertae sedis</taxon>
        <taxon>Candidatus Aphodousia</taxon>
    </lineage>
</organism>
<proteinExistence type="predicted"/>
<protein>
    <submittedName>
        <fullName evidence="2">Uncharacterized protein</fullName>
    </submittedName>
</protein>